<evidence type="ECO:0000313" key="2">
    <source>
        <dbReference type="EMBL" id="RWR84288.1"/>
    </source>
</evidence>
<keyword evidence="3" id="KW-1185">Reference proteome</keyword>
<protein>
    <submittedName>
        <fullName evidence="2">Uncharacterized protein</fullName>
    </submittedName>
</protein>
<evidence type="ECO:0000256" key="1">
    <source>
        <dbReference type="SAM" id="MobiDB-lite"/>
    </source>
</evidence>
<dbReference type="EMBL" id="QPKB01000005">
    <property type="protein sequence ID" value="RWR84288.1"/>
    <property type="molecule type" value="Genomic_DNA"/>
</dbReference>
<sequence length="126" mass="14201">MMPSSEFPNGASSSSTHFRFRQGSSCELSEEEDNTVTMATMIEQQKKWMMEQGNPLQFQHNNLGSRKEEHVTIQGRKEEKYVTIQIEPDAPQMQVASAQSSFNHSGSMAHSESEIMSYAVPVRLNS</sequence>
<evidence type="ECO:0000313" key="3">
    <source>
        <dbReference type="Proteomes" id="UP000283530"/>
    </source>
</evidence>
<dbReference type="OrthoDB" id="10380177at2759"/>
<organism evidence="2 3">
    <name type="scientific">Cinnamomum micranthum f. kanehirae</name>
    <dbReference type="NCBI Taxonomy" id="337451"/>
    <lineage>
        <taxon>Eukaryota</taxon>
        <taxon>Viridiplantae</taxon>
        <taxon>Streptophyta</taxon>
        <taxon>Embryophyta</taxon>
        <taxon>Tracheophyta</taxon>
        <taxon>Spermatophyta</taxon>
        <taxon>Magnoliopsida</taxon>
        <taxon>Magnoliidae</taxon>
        <taxon>Laurales</taxon>
        <taxon>Lauraceae</taxon>
        <taxon>Cinnamomum</taxon>
    </lineage>
</organism>
<name>A0A3S4P104_9MAGN</name>
<comment type="caution">
    <text evidence="2">The sequence shown here is derived from an EMBL/GenBank/DDBJ whole genome shotgun (WGS) entry which is preliminary data.</text>
</comment>
<feature type="region of interest" description="Disordered" evidence="1">
    <location>
        <begin position="1"/>
        <end position="34"/>
    </location>
</feature>
<reference evidence="2 3" key="1">
    <citation type="journal article" date="2019" name="Nat. Plants">
        <title>Stout camphor tree genome fills gaps in understanding of flowering plant genome evolution.</title>
        <authorList>
            <person name="Chaw S.M."/>
            <person name="Liu Y.C."/>
            <person name="Wu Y.W."/>
            <person name="Wang H.Y."/>
            <person name="Lin C.I."/>
            <person name="Wu C.S."/>
            <person name="Ke H.M."/>
            <person name="Chang L.Y."/>
            <person name="Hsu C.Y."/>
            <person name="Yang H.T."/>
            <person name="Sudianto E."/>
            <person name="Hsu M.H."/>
            <person name="Wu K.P."/>
            <person name="Wang L.N."/>
            <person name="Leebens-Mack J.H."/>
            <person name="Tsai I.J."/>
        </authorList>
    </citation>
    <scope>NUCLEOTIDE SEQUENCE [LARGE SCALE GENOMIC DNA]</scope>
    <source>
        <strain evidence="3">cv. Chaw 1501</strain>
        <tissue evidence="2">Young leaves</tissue>
    </source>
</reference>
<dbReference type="AlphaFoldDB" id="A0A3S4P104"/>
<accession>A0A3S4P104</accession>
<gene>
    <name evidence="2" type="ORF">CKAN_01308500</name>
</gene>
<dbReference type="Proteomes" id="UP000283530">
    <property type="component" value="Unassembled WGS sequence"/>
</dbReference>
<feature type="compositionally biased region" description="Polar residues" evidence="1">
    <location>
        <begin position="1"/>
        <end position="27"/>
    </location>
</feature>
<proteinExistence type="predicted"/>